<dbReference type="PANTHER" id="PTHR23079:SF18">
    <property type="entry name" value="RNA-DEPENDENT RNA POLYMERASE 6"/>
    <property type="match status" value="1"/>
</dbReference>
<comment type="caution">
    <text evidence="11">The sequence shown here is derived from an EMBL/GenBank/DDBJ whole genome shotgun (WGS) entry which is preliminary data.</text>
</comment>
<evidence type="ECO:0000256" key="6">
    <source>
        <dbReference type="ARBA" id="ARBA00023158"/>
    </source>
</evidence>
<keyword evidence="3 9" id="KW-0808">Transferase</keyword>
<evidence type="ECO:0000256" key="5">
    <source>
        <dbReference type="ARBA" id="ARBA00022884"/>
    </source>
</evidence>
<dbReference type="InterPro" id="IPR057298">
    <property type="entry name" value="RDR6-like_RBD"/>
</dbReference>
<name>A0AAD5W421_9POAL</name>
<dbReference type="InterPro" id="IPR058751">
    <property type="entry name" value="RDRP_helical"/>
</dbReference>
<dbReference type="CDD" id="cd00590">
    <property type="entry name" value="RRM_SF"/>
    <property type="match status" value="1"/>
</dbReference>
<sequence>MGSLGNTSSPTPEEEKGRRELVVSQITVGGFDSSVTAKKLCKFLEFEAGLIWRCRVKSSWTPPDSYPVFGPVPASKDITDGYEKVVPHAFVQFADPEYAKRALELSGRNDLVLDHRILRASCGMGNSTYRVGRRRSIDPYRFSDAFVEIGSLVSRDSFFTAWQGPRTGMDFIIDPFDGICRIVFARETPFSFHNSKKFALIKCDFKVQFLVRDIMEVRVYKDRTSYVMLLKLAYVPYIYYRTADDDIFDSMPGNLLDDEDPWIRTTDFTLGGTIGRCNCYRISLSPRLRGKMDRAMAYLKERRVHCLWPPCSLEVQKEPDFGSCSPDPFFCIHYVSGIKFPMLFLVNAVLHKGIVNQHQLSEDFFSLLRNQDEMINLAALQHLWSYKTPLFDPTKRLKLVQGWLLRTHGSSQSEAKSDSTSIRNDTVQVRRLVITPTKAFCLPPETELSNRVLRKYKAISDRFLRVTFMDEGMQQLNSFALNYSVAPIVREITSQTYQQKTTIYKRVKTILTDGFHLCGRRYSFLAFSSNQLRDRSAWFFAEDKDTTVSEIHSWMGRFSNKNVAKCAARMGQCFSSTYATVSVPSDQVDSSYPDVKNDKYVFSDGIGMITPDLAMEVAQQLQLMDNPPSAYQIRYAGFKGVVAVWHEVPLAETGTHSNQQRLFLRTSMDKFESEHTTLEVVSWTRYQPGFLNRQIVTLLSALGVPDEVFDCMQDSMVCKLDRILVDPDAAFDVLTSSCAEHGNTAALMLSAGFRPQTEPHLRAMLSCIRSTQLRDLLSKARIFVPKGRWLMGCLDELGVLEQGQCFIQASHPSLERCFVKHGKQFLDKKGNNRKVVVGTVAIAKNPCLHPGDVRILEAVDVPGLRHLVDCLVFPQKGERPHPNEASGSDLDGDLYFVTWDDNLIPPSKRSWVAMDYTAAEEKKLPRKVIPEDIINFFLKNMVNENLGVICNAHVVHADRSEYGAMDENCLKLAELAATAVDFPKTGKMAVMPPNLRPKVYPDFMEKDEHLSYRSNKILGKMYRKIKNAFVSDEMDTAENPCTLENIPYDRELEVSGAKEYLHQAWCSKCSYDTQLGALLHQYRVGSEGEVVTGHIWSISNHNSRKQGELKEKLKTAYFALRKEFKGIFENIGPGFNDLSDEERNEIYERKASAWYQVTYHPEWVNKAREMEEPDVEVGPARLSFAWIAVEYLVRIKVKHSERKDFDRKKPIESLAAYLSERL</sequence>
<keyword evidence="13" id="KW-1185">Reference proteome</keyword>
<dbReference type="InterPro" id="IPR058752">
    <property type="entry name" value="RDRP_C_head"/>
</dbReference>
<dbReference type="EC" id="2.7.7.48" evidence="9"/>
<protein>
    <recommendedName>
        <fullName evidence="9">RNA-dependent RNA polymerase</fullName>
        <ecNumber evidence="9">2.7.7.48</ecNumber>
    </recommendedName>
</protein>
<comment type="catalytic activity">
    <reaction evidence="7 9">
        <text>RNA(n) + a ribonucleoside 5'-triphosphate = RNA(n+1) + diphosphate</text>
        <dbReference type="Rhea" id="RHEA:21248"/>
        <dbReference type="Rhea" id="RHEA-COMP:14527"/>
        <dbReference type="Rhea" id="RHEA-COMP:17342"/>
        <dbReference type="ChEBI" id="CHEBI:33019"/>
        <dbReference type="ChEBI" id="CHEBI:61557"/>
        <dbReference type="ChEBI" id="CHEBI:140395"/>
        <dbReference type="EC" id="2.7.7.48"/>
    </reaction>
</comment>
<dbReference type="Proteomes" id="UP001210211">
    <property type="component" value="Unassembled WGS sequence"/>
</dbReference>
<keyword evidence="2 9" id="KW-0696">RNA-directed RNA polymerase</keyword>
<organism evidence="11 13">
    <name type="scientific">Rhynchospora tenuis</name>
    <dbReference type="NCBI Taxonomy" id="198213"/>
    <lineage>
        <taxon>Eukaryota</taxon>
        <taxon>Viridiplantae</taxon>
        <taxon>Streptophyta</taxon>
        <taxon>Embryophyta</taxon>
        <taxon>Tracheophyta</taxon>
        <taxon>Spermatophyta</taxon>
        <taxon>Magnoliopsida</taxon>
        <taxon>Liliopsida</taxon>
        <taxon>Poales</taxon>
        <taxon>Cyperaceae</taxon>
        <taxon>Cyperoideae</taxon>
        <taxon>Rhynchosporeae</taxon>
        <taxon>Rhynchospora</taxon>
    </lineage>
</organism>
<evidence type="ECO:0000256" key="4">
    <source>
        <dbReference type="ARBA" id="ARBA00022695"/>
    </source>
</evidence>
<proteinExistence type="inferred from homology"/>
<reference evidence="11 13" key="1">
    <citation type="journal article" date="2022" name="Cell">
        <title>Repeat-based holocentromeres influence genome architecture and karyotype evolution.</title>
        <authorList>
            <person name="Hofstatter P.G."/>
            <person name="Thangavel G."/>
            <person name="Lux T."/>
            <person name="Neumann P."/>
            <person name="Vondrak T."/>
            <person name="Novak P."/>
            <person name="Zhang M."/>
            <person name="Costa L."/>
            <person name="Castellani M."/>
            <person name="Scott A."/>
            <person name="Toegelov H."/>
            <person name="Fuchs J."/>
            <person name="Mata-Sucre Y."/>
            <person name="Dias Y."/>
            <person name="Vanzela A.L.L."/>
            <person name="Huettel B."/>
            <person name="Almeida C.C.S."/>
            <person name="Simkova H."/>
            <person name="Souza G."/>
            <person name="Pedrosa-Harand A."/>
            <person name="Macas J."/>
            <person name="Mayer K.F.X."/>
            <person name="Houben A."/>
            <person name="Marques A."/>
        </authorList>
    </citation>
    <scope>NUCLEOTIDE SEQUENCE [LARGE SCALE GENOMIC DNA]</scope>
    <source>
        <strain evidence="11">RhyTen1mFocal</strain>
    </source>
</reference>
<keyword evidence="4 9" id="KW-0548">Nucleotidyltransferase</keyword>
<dbReference type="Pfam" id="PF24572">
    <property type="entry name" value="RBD_RDR6"/>
    <property type="match status" value="1"/>
</dbReference>
<dbReference type="InterPro" id="IPR057297">
    <property type="entry name" value="RDR6-like_2nd"/>
</dbReference>
<dbReference type="GO" id="GO:0003968">
    <property type="term" value="F:RNA-directed RNA polymerase activity"/>
    <property type="evidence" value="ECO:0007669"/>
    <property type="project" value="UniProtKB-KW"/>
</dbReference>
<evidence type="ECO:0000259" key="10">
    <source>
        <dbReference type="PROSITE" id="PS50102"/>
    </source>
</evidence>
<evidence type="ECO:0000313" key="13">
    <source>
        <dbReference type="Proteomes" id="UP001210211"/>
    </source>
</evidence>
<dbReference type="InterPro" id="IPR000504">
    <property type="entry name" value="RRM_dom"/>
</dbReference>
<accession>A0AAD5W421</accession>
<evidence type="ECO:0000313" key="11">
    <source>
        <dbReference type="EMBL" id="KAJ3667715.1"/>
    </source>
</evidence>
<dbReference type="Pfam" id="PF26252">
    <property type="entry name" value="RdRP_helical"/>
    <property type="match status" value="1"/>
</dbReference>
<dbReference type="SUPFAM" id="SSF54928">
    <property type="entry name" value="RNA-binding domain, RBD"/>
    <property type="match status" value="1"/>
</dbReference>
<dbReference type="GO" id="GO:0031380">
    <property type="term" value="C:nuclear RNA-directed RNA polymerase complex"/>
    <property type="evidence" value="ECO:0007669"/>
    <property type="project" value="TreeGrafter"/>
</dbReference>
<dbReference type="Pfam" id="PF24577">
    <property type="entry name" value="RDR6_2nd"/>
    <property type="match status" value="1"/>
</dbReference>
<dbReference type="Pfam" id="PF05183">
    <property type="entry name" value="RdRP"/>
    <property type="match status" value="1"/>
</dbReference>
<dbReference type="PANTHER" id="PTHR23079">
    <property type="entry name" value="RNA-DEPENDENT RNA POLYMERASE"/>
    <property type="match status" value="1"/>
</dbReference>
<dbReference type="InterPro" id="IPR035979">
    <property type="entry name" value="RBD_domain_sf"/>
</dbReference>
<evidence type="ECO:0000256" key="2">
    <source>
        <dbReference type="ARBA" id="ARBA00022484"/>
    </source>
</evidence>
<comment type="function">
    <text evidence="9">Probably involved in the RNA silencing pathway and required for the generation of small interfering RNAs (siRNAs).</text>
</comment>
<dbReference type="AlphaFoldDB" id="A0AAD5W421"/>
<feature type="domain" description="RRM" evidence="10">
    <location>
        <begin position="24"/>
        <end position="136"/>
    </location>
</feature>
<evidence type="ECO:0000256" key="7">
    <source>
        <dbReference type="ARBA" id="ARBA00048744"/>
    </source>
</evidence>
<evidence type="ECO:0000256" key="8">
    <source>
        <dbReference type="PROSITE-ProRule" id="PRU00176"/>
    </source>
</evidence>
<dbReference type="GO" id="GO:0030422">
    <property type="term" value="P:siRNA processing"/>
    <property type="evidence" value="ECO:0007669"/>
    <property type="project" value="TreeGrafter"/>
</dbReference>
<dbReference type="EMBL" id="JAMRDG010001438">
    <property type="protein sequence ID" value="KAJ3667715.1"/>
    <property type="molecule type" value="Genomic_DNA"/>
</dbReference>
<keyword evidence="5 8" id="KW-0694">RNA-binding</keyword>
<evidence type="ECO:0000256" key="9">
    <source>
        <dbReference type="RuleBase" id="RU363098"/>
    </source>
</evidence>
<comment type="similarity">
    <text evidence="1 9">Belongs to the RdRP family.</text>
</comment>
<gene>
    <name evidence="12" type="ORF">LUZ61_022132</name>
    <name evidence="11" type="ORF">LUZ61_023060</name>
</gene>
<dbReference type="InterPro" id="IPR057596">
    <property type="entry name" value="RDRP_core"/>
</dbReference>
<dbReference type="PROSITE" id="PS50102">
    <property type="entry name" value="RRM"/>
    <property type="match status" value="1"/>
</dbReference>
<evidence type="ECO:0000256" key="3">
    <source>
        <dbReference type="ARBA" id="ARBA00022679"/>
    </source>
</evidence>
<keyword evidence="6 9" id="KW-0943">RNA-mediated gene silencing</keyword>
<dbReference type="InterPro" id="IPR012677">
    <property type="entry name" value="Nucleotide-bd_a/b_plait_sf"/>
</dbReference>
<dbReference type="GO" id="GO:0003723">
    <property type="term" value="F:RNA binding"/>
    <property type="evidence" value="ECO:0007669"/>
    <property type="project" value="UniProtKB-UniRule"/>
</dbReference>
<evidence type="ECO:0000256" key="1">
    <source>
        <dbReference type="ARBA" id="ARBA00005762"/>
    </source>
</evidence>
<dbReference type="Gene3D" id="3.30.70.330">
    <property type="match status" value="1"/>
</dbReference>
<dbReference type="EMBL" id="JAMRDG010000582">
    <property type="protein sequence ID" value="KAJ3673486.1"/>
    <property type="molecule type" value="Genomic_DNA"/>
</dbReference>
<dbReference type="InterPro" id="IPR007855">
    <property type="entry name" value="RDRP"/>
</dbReference>
<dbReference type="Pfam" id="PF26253">
    <property type="entry name" value="RdRP_head"/>
    <property type="match status" value="1"/>
</dbReference>
<evidence type="ECO:0000313" key="12">
    <source>
        <dbReference type="EMBL" id="KAJ3673486.1"/>
    </source>
</evidence>